<organism evidence="6 7">
    <name type="scientific">Shiella aurantiaca</name>
    <dbReference type="NCBI Taxonomy" id="3058365"/>
    <lineage>
        <taxon>Bacteria</taxon>
        <taxon>Pseudomonadati</taxon>
        <taxon>Bacteroidota</taxon>
        <taxon>Cytophagia</taxon>
        <taxon>Cytophagales</taxon>
        <taxon>Shiellaceae</taxon>
        <taxon>Shiella</taxon>
    </lineage>
</organism>
<comment type="function">
    <text evidence="5">Transfers and isomerizes the ribose moiety from AdoMet to the 7-aminomethyl group of 7-deazaguanine (preQ1-tRNA) to give epoxyqueuosine (oQ-tRNA).</text>
</comment>
<evidence type="ECO:0000256" key="1">
    <source>
        <dbReference type="ARBA" id="ARBA00022490"/>
    </source>
</evidence>
<reference evidence="6" key="1">
    <citation type="submission" date="2023-06" db="EMBL/GenBank/DDBJ databases">
        <title>Cytophagales bacterium Strain LB-30, isolated from soil.</title>
        <authorList>
            <person name="Liu B."/>
        </authorList>
    </citation>
    <scope>NUCLEOTIDE SEQUENCE</scope>
    <source>
        <strain evidence="6">LB-30</strain>
    </source>
</reference>
<dbReference type="Gene3D" id="3.40.1780.10">
    <property type="entry name" value="QueA-like"/>
    <property type="match status" value="1"/>
</dbReference>
<dbReference type="InterPro" id="IPR036100">
    <property type="entry name" value="QueA_sf"/>
</dbReference>
<evidence type="ECO:0000256" key="4">
    <source>
        <dbReference type="ARBA" id="ARBA00022785"/>
    </source>
</evidence>
<dbReference type="RefSeq" id="WP_320002859.1">
    <property type="nucleotide sequence ID" value="NZ_JAUHJS010000001.1"/>
</dbReference>
<dbReference type="InterPro" id="IPR042119">
    <property type="entry name" value="QueA_dom2"/>
</dbReference>
<keyword evidence="1 5" id="KW-0963">Cytoplasm</keyword>
<dbReference type="PANTHER" id="PTHR30307">
    <property type="entry name" value="S-ADENOSYLMETHIONINE:TRNA RIBOSYLTRANSFERASE-ISOMERASE"/>
    <property type="match status" value="1"/>
</dbReference>
<dbReference type="EC" id="2.4.99.17" evidence="5"/>
<gene>
    <name evidence="5" type="primary">queA</name>
    <name evidence="6" type="ORF">QWY31_02405</name>
</gene>
<proteinExistence type="inferred from homology"/>
<comment type="subcellular location">
    <subcellularLocation>
        <location evidence="5">Cytoplasm</location>
    </subcellularLocation>
</comment>
<dbReference type="Pfam" id="PF02547">
    <property type="entry name" value="Queuosine_synth"/>
    <property type="match status" value="1"/>
</dbReference>
<evidence type="ECO:0000256" key="3">
    <source>
        <dbReference type="ARBA" id="ARBA00022691"/>
    </source>
</evidence>
<comment type="catalytic activity">
    <reaction evidence="5">
        <text>7-aminomethyl-7-carbaguanosine(34) in tRNA + S-adenosyl-L-methionine = epoxyqueuosine(34) in tRNA + adenine + L-methionine + 2 H(+)</text>
        <dbReference type="Rhea" id="RHEA:32155"/>
        <dbReference type="Rhea" id="RHEA-COMP:10342"/>
        <dbReference type="Rhea" id="RHEA-COMP:18582"/>
        <dbReference type="ChEBI" id="CHEBI:15378"/>
        <dbReference type="ChEBI" id="CHEBI:16708"/>
        <dbReference type="ChEBI" id="CHEBI:57844"/>
        <dbReference type="ChEBI" id="CHEBI:59789"/>
        <dbReference type="ChEBI" id="CHEBI:82833"/>
        <dbReference type="ChEBI" id="CHEBI:194443"/>
        <dbReference type="EC" id="2.4.99.17"/>
    </reaction>
</comment>
<protein>
    <recommendedName>
        <fullName evidence="5">S-adenosylmethionine:tRNA ribosyltransferase-isomerase</fullName>
        <ecNumber evidence="5">2.4.99.17</ecNumber>
    </recommendedName>
    <alternativeName>
        <fullName evidence="5">Queuosine biosynthesis protein QueA</fullName>
    </alternativeName>
</protein>
<comment type="pathway">
    <text evidence="5">tRNA modification; tRNA-queuosine biosynthesis.</text>
</comment>
<sequence>MDLQLADYLYDLPNERIAKYPLAQRDQSKLLYYHQGTIGHKIFTDLESLLKPETVLVFNDTKVIPARLHFVKDSGASIELFLLQPLGNKAEITQALSSHEPVVWECMVGNQKRWKEEQSLILSLMIDSESVELKATWHDRENRHIRLSWTGHFSMAEVLEAAGSIPLPPYLHREAEESDKETYQTVYSANKGAVAAPTAGLHFTSEILERLKQKGIQEEFLTLHVGAGTFQPVKLEKNVQEHPMHKEHIVVKRETLERLLKANGPIIPVGTTSMRSLESIYWYGVRLMYGVDEEFFIPKLYPYSVINPPTYREAFQTIVDRMKAKGQEQISGHTEIFIFPGYTFQVCKGLITNFHQPGSTLLMLIAALIGTRWREVYQEAMDKGYRFLSYGDSSLLIP</sequence>
<keyword evidence="3 5" id="KW-0949">S-adenosyl-L-methionine</keyword>
<dbReference type="PANTHER" id="PTHR30307:SF0">
    <property type="entry name" value="S-ADENOSYLMETHIONINE:TRNA RIBOSYLTRANSFERASE-ISOMERASE"/>
    <property type="match status" value="1"/>
</dbReference>
<dbReference type="Proteomes" id="UP001168552">
    <property type="component" value="Unassembled WGS sequence"/>
</dbReference>
<dbReference type="SUPFAM" id="SSF111337">
    <property type="entry name" value="QueA-like"/>
    <property type="match status" value="1"/>
</dbReference>
<comment type="similarity">
    <text evidence="5">Belongs to the QueA family.</text>
</comment>
<dbReference type="InterPro" id="IPR042118">
    <property type="entry name" value="QueA_dom1"/>
</dbReference>
<dbReference type="EMBL" id="JAUHJS010000001">
    <property type="protein sequence ID" value="MDN4164333.1"/>
    <property type="molecule type" value="Genomic_DNA"/>
</dbReference>
<name>A0ABT8F1S6_9BACT</name>
<comment type="caution">
    <text evidence="6">The sequence shown here is derived from an EMBL/GenBank/DDBJ whole genome shotgun (WGS) entry which is preliminary data.</text>
</comment>
<evidence type="ECO:0000256" key="5">
    <source>
        <dbReference type="HAMAP-Rule" id="MF_00113"/>
    </source>
</evidence>
<dbReference type="Gene3D" id="2.40.10.240">
    <property type="entry name" value="QueA-like"/>
    <property type="match status" value="1"/>
</dbReference>
<keyword evidence="4 5" id="KW-0671">Queuosine biosynthesis</keyword>
<accession>A0ABT8F1S6</accession>
<comment type="subunit">
    <text evidence="5">Monomer.</text>
</comment>
<keyword evidence="2 5" id="KW-0808">Transferase</keyword>
<dbReference type="HAMAP" id="MF_00113">
    <property type="entry name" value="QueA"/>
    <property type="match status" value="1"/>
</dbReference>
<evidence type="ECO:0000313" key="6">
    <source>
        <dbReference type="EMBL" id="MDN4164333.1"/>
    </source>
</evidence>
<evidence type="ECO:0000256" key="2">
    <source>
        <dbReference type="ARBA" id="ARBA00022679"/>
    </source>
</evidence>
<dbReference type="InterPro" id="IPR003699">
    <property type="entry name" value="QueA"/>
</dbReference>
<keyword evidence="7" id="KW-1185">Reference proteome</keyword>
<evidence type="ECO:0000313" key="7">
    <source>
        <dbReference type="Proteomes" id="UP001168552"/>
    </source>
</evidence>